<keyword evidence="1 5" id="KW-0805">Transcription regulation</keyword>
<dbReference type="Pfam" id="PF04542">
    <property type="entry name" value="Sigma70_r2"/>
    <property type="match status" value="1"/>
</dbReference>
<reference evidence="8 9" key="1">
    <citation type="submission" date="2016-10" db="EMBL/GenBank/DDBJ databases">
        <authorList>
            <person name="de Groot N.N."/>
        </authorList>
    </citation>
    <scope>NUCLEOTIDE SEQUENCE [LARGE SCALE GENOMIC DNA]</scope>
    <source>
        <strain evidence="8 9">HL3</strain>
    </source>
</reference>
<evidence type="ECO:0000256" key="1">
    <source>
        <dbReference type="ARBA" id="ARBA00023015"/>
    </source>
</evidence>
<dbReference type="FunFam" id="1.10.601.10:FF:000001">
    <property type="entry name" value="RNA polymerase sigma factor SigA"/>
    <property type="match status" value="1"/>
</dbReference>
<gene>
    <name evidence="8" type="ORF">SAMN05660831_01718</name>
</gene>
<comment type="similarity">
    <text evidence="5">Belongs to the sigma-70 factor family.</text>
</comment>
<dbReference type="Pfam" id="PF04545">
    <property type="entry name" value="Sigma70_r4"/>
    <property type="match status" value="1"/>
</dbReference>
<accession>A0A1I1SK78</accession>
<dbReference type="SUPFAM" id="SSF88946">
    <property type="entry name" value="Sigma2 domain of RNA polymerase sigma factors"/>
    <property type="match status" value="1"/>
</dbReference>
<dbReference type="InterPro" id="IPR007624">
    <property type="entry name" value="RNA_pol_sigma70_r3"/>
</dbReference>
<dbReference type="RefSeq" id="WP_159433049.1">
    <property type="nucleotide sequence ID" value="NZ_FOMJ01000005.1"/>
</dbReference>
<dbReference type="InterPro" id="IPR050239">
    <property type="entry name" value="Sigma-70_RNA_pol_init_factors"/>
</dbReference>
<feature type="domain" description="RNA polymerase sigma-70" evidence="7">
    <location>
        <begin position="259"/>
        <end position="285"/>
    </location>
</feature>
<keyword evidence="3 5" id="KW-0238">DNA-binding</keyword>
<dbReference type="Gene3D" id="1.10.10.10">
    <property type="entry name" value="Winged helix-like DNA-binding domain superfamily/Winged helix DNA-binding domain"/>
    <property type="match status" value="2"/>
</dbReference>
<dbReference type="NCBIfam" id="TIGR02937">
    <property type="entry name" value="sigma70-ECF"/>
    <property type="match status" value="1"/>
</dbReference>
<dbReference type="GO" id="GO:0016987">
    <property type="term" value="F:sigma factor activity"/>
    <property type="evidence" value="ECO:0007669"/>
    <property type="project" value="UniProtKB-KW"/>
</dbReference>
<dbReference type="Gene3D" id="1.10.601.10">
    <property type="entry name" value="RNA Polymerase Primary Sigma Factor"/>
    <property type="match status" value="1"/>
</dbReference>
<evidence type="ECO:0000259" key="6">
    <source>
        <dbReference type="PROSITE" id="PS00715"/>
    </source>
</evidence>
<dbReference type="Pfam" id="PF04539">
    <property type="entry name" value="Sigma70_r3"/>
    <property type="match status" value="1"/>
</dbReference>
<name>A0A1I1SK78_9GAMM</name>
<dbReference type="InterPro" id="IPR000943">
    <property type="entry name" value="RNA_pol_sigma70"/>
</dbReference>
<dbReference type="AlphaFoldDB" id="A0A1I1SK78"/>
<dbReference type="EMBL" id="FOMJ01000005">
    <property type="protein sequence ID" value="SFD46867.1"/>
    <property type="molecule type" value="Genomic_DNA"/>
</dbReference>
<dbReference type="InterPro" id="IPR036388">
    <property type="entry name" value="WH-like_DNA-bd_sf"/>
</dbReference>
<dbReference type="InterPro" id="IPR013324">
    <property type="entry name" value="RNA_pol_sigma_r3/r4-like"/>
</dbReference>
<dbReference type="Pfam" id="PF00140">
    <property type="entry name" value="Sigma70_r1_2"/>
    <property type="match status" value="1"/>
</dbReference>
<organism evidence="8 9">
    <name type="scientific">Thiohalospira halophila DSM 15071</name>
    <dbReference type="NCBI Taxonomy" id="1123397"/>
    <lineage>
        <taxon>Bacteria</taxon>
        <taxon>Pseudomonadati</taxon>
        <taxon>Pseudomonadota</taxon>
        <taxon>Gammaproteobacteria</taxon>
        <taxon>Thiohalospirales</taxon>
        <taxon>Thiohalospiraceae</taxon>
        <taxon>Thiohalospira</taxon>
    </lineage>
</organism>
<dbReference type="STRING" id="1123397.SAMN05660831_01718"/>
<dbReference type="GO" id="GO:0003677">
    <property type="term" value="F:DNA binding"/>
    <property type="evidence" value="ECO:0007669"/>
    <property type="project" value="UniProtKB-KW"/>
</dbReference>
<dbReference type="PROSITE" id="PS00716">
    <property type="entry name" value="SIGMA70_2"/>
    <property type="match status" value="1"/>
</dbReference>
<feature type="domain" description="RNA polymerase sigma-70" evidence="6">
    <location>
        <begin position="89"/>
        <end position="102"/>
    </location>
</feature>
<evidence type="ECO:0000313" key="9">
    <source>
        <dbReference type="Proteomes" id="UP000198611"/>
    </source>
</evidence>
<evidence type="ECO:0000313" key="8">
    <source>
        <dbReference type="EMBL" id="SFD46867.1"/>
    </source>
</evidence>
<dbReference type="PANTHER" id="PTHR30603:SF67">
    <property type="entry name" value="RNA POLYMERASE SIGMA FACTOR RPOS"/>
    <property type="match status" value="1"/>
</dbReference>
<evidence type="ECO:0000256" key="5">
    <source>
        <dbReference type="RuleBase" id="RU362124"/>
    </source>
</evidence>
<dbReference type="InterPro" id="IPR013325">
    <property type="entry name" value="RNA_pol_sigma_r2"/>
</dbReference>
<keyword evidence="4 5" id="KW-0804">Transcription</keyword>
<dbReference type="SUPFAM" id="SSF88659">
    <property type="entry name" value="Sigma3 and sigma4 domains of RNA polymerase sigma factors"/>
    <property type="match status" value="2"/>
</dbReference>
<dbReference type="CDD" id="cd06171">
    <property type="entry name" value="Sigma70_r4"/>
    <property type="match status" value="1"/>
</dbReference>
<dbReference type="GO" id="GO:0006352">
    <property type="term" value="P:DNA-templated transcription initiation"/>
    <property type="evidence" value="ECO:0007669"/>
    <property type="project" value="InterPro"/>
</dbReference>
<evidence type="ECO:0000256" key="4">
    <source>
        <dbReference type="ARBA" id="ARBA00023163"/>
    </source>
</evidence>
<keyword evidence="9" id="KW-1185">Reference proteome</keyword>
<proteinExistence type="inferred from homology"/>
<evidence type="ECO:0000256" key="2">
    <source>
        <dbReference type="ARBA" id="ARBA00023082"/>
    </source>
</evidence>
<dbReference type="PANTHER" id="PTHR30603">
    <property type="entry name" value="RNA POLYMERASE SIGMA FACTOR RPO"/>
    <property type="match status" value="1"/>
</dbReference>
<dbReference type="InterPro" id="IPR007627">
    <property type="entry name" value="RNA_pol_sigma70_r2"/>
</dbReference>
<dbReference type="InterPro" id="IPR014284">
    <property type="entry name" value="RNA_pol_sigma-70_dom"/>
</dbReference>
<evidence type="ECO:0000259" key="7">
    <source>
        <dbReference type="PROSITE" id="PS00716"/>
    </source>
</evidence>
<dbReference type="InterPro" id="IPR007630">
    <property type="entry name" value="RNA_pol_sigma70_r4"/>
</dbReference>
<sequence>MLTEIQEDEATVEDTGEEFVAEETELDTQSLYMRDIGRHALLDADSERELGRRVQAGDEAARQQMIQANLRLVVKIANRYAHRGVPLLDLIEEGNLGLIRAVEKFDPERGFRFSTYATWWVRQAVERAIMNQGRSVRFPVHVAKELARYQSTVRKLAQRQSTEVTPDDVARELNADPQRVRDLMGQSADAVSLDAAYGDSDGDGAPLKDTVADEGNDPAELLGDYGRAADLDHWLDQLDARERQVLRLRFGLDTGESATLEEVGREVGLTRERVRQLQIRALKRLHGMLGSAAPEPTRAAIAS</sequence>
<dbReference type="OrthoDB" id="9809557at2"/>
<dbReference type="InterPro" id="IPR009042">
    <property type="entry name" value="RNA_pol_sigma70_r1_2"/>
</dbReference>
<dbReference type="PRINTS" id="PR00046">
    <property type="entry name" value="SIGMA70FCT"/>
</dbReference>
<evidence type="ECO:0000256" key="3">
    <source>
        <dbReference type="ARBA" id="ARBA00023125"/>
    </source>
</evidence>
<comment type="function">
    <text evidence="5">Sigma factors are initiation factors that promote the attachment of RNA polymerase to specific initiation sites and are then released.</text>
</comment>
<keyword evidence="2 5" id="KW-0731">Sigma factor</keyword>
<dbReference type="Proteomes" id="UP000198611">
    <property type="component" value="Unassembled WGS sequence"/>
</dbReference>
<protein>
    <recommendedName>
        <fullName evidence="5">RNA polymerase sigma factor</fullName>
    </recommendedName>
</protein>
<dbReference type="PROSITE" id="PS00715">
    <property type="entry name" value="SIGMA70_1"/>
    <property type="match status" value="1"/>
</dbReference>
<dbReference type="PIRSF" id="PIRSF000770">
    <property type="entry name" value="RNA_pol_sigma-SigE/K"/>
    <property type="match status" value="1"/>
</dbReference>